<feature type="transmembrane region" description="Helical" evidence="2">
    <location>
        <begin position="145"/>
        <end position="164"/>
    </location>
</feature>
<sequence>MSENKASRVYLAMSFFTALANSIMFTTYAIYQVLALGLSPFELLMIGMVLELTVLLFEGITGVMADMHGRRKSVVIGMFVLGAGFTLEGCAIWLGEMQLWMSAFFWLLIGQLFYGIGATFVSGADAAWIADEVGEPKAGPLFLRAGRYGLAGSLIGIPLSVLLSQADANVPYLAGGALYVLIGAFLLVRMRETGFVKPDRPIGRNTYWVGVKETWLSGARIVRGRPILFAMLLVATLSGAASEGYDRLWQAHLMLDIGLPENWPTAVWIGLLAMLSTLLAVPLLRFAENRLDTGNDQAMARALMGLTLVRIGAIALLAMSPGFAWAMAAILVHDAVRTLAGPISAAWMNRHIDSSSRATVLSMMGQSDALGQTAGGPFVGWIGSRYALRASLLVSAALLTPVIALYRSSVRTWRREEKE</sequence>
<feature type="transmembrane region" description="Helical" evidence="2">
    <location>
        <begin position="43"/>
        <end position="63"/>
    </location>
</feature>
<feature type="transmembrane region" description="Helical" evidence="2">
    <location>
        <begin position="75"/>
        <end position="94"/>
    </location>
</feature>
<evidence type="ECO:0000313" key="3">
    <source>
        <dbReference type="EMBL" id="TYP72369.1"/>
    </source>
</evidence>
<protein>
    <submittedName>
        <fullName evidence="3">MFS transporter</fullName>
    </submittedName>
</protein>
<accession>A0A5S5BZJ7</accession>
<keyword evidence="4" id="KW-1185">Reference proteome</keyword>
<feature type="transmembrane region" description="Helical" evidence="2">
    <location>
        <begin position="308"/>
        <end position="332"/>
    </location>
</feature>
<dbReference type="SUPFAM" id="SSF103473">
    <property type="entry name" value="MFS general substrate transporter"/>
    <property type="match status" value="1"/>
</dbReference>
<evidence type="ECO:0000256" key="2">
    <source>
        <dbReference type="SAM" id="Phobius"/>
    </source>
</evidence>
<dbReference type="InterPro" id="IPR011701">
    <property type="entry name" value="MFS"/>
</dbReference>
<dbReference type="Gene3D" id="1.20.1250.20">
    <property type="entry name" value="MFS general substrate transporter like domains"/>
    <property type="match status" value="1"/>
</dbReference>
<comment type="subcellular location">
    <subcellularLocation>
        <location evidence="1">Cell membrane</location>
        <topology evidence="1">Multi-pass membrane protein</topology>
    </subcellularLocation>
</comment>
<dbReference type="Proteomes" id="UP000323257">
    <property type="component" value="Unassembled WGS sequence"/>
</dbReference>
<dbReference type="Pfam" id="PF07690">
    <property type="entry name" value="MFS_1"/>
    <property type="match status" value="1"/>
</dbReference>
<feature type="transmembrane region" description="Helical" evidence="2">
    <location>
        <begin position="386"/>
        <end position="406"/>
    </location>
</feature>
<keyword evidence="2" id="KW-1133">Transmembrane helix</keyword>
<gene>
    <name evidence="3" type="ORF">BCM02_10823</name>
</gene>
<dbReference type="PANTHER" id="PTHR23530:SF1">
    <property type="entry name" value="PERMEASE, MAJOR FACILITATOR SUPERFAMILY-RELATED"/>
    <property type="match status" value="1"/>
</dbReference>
<evidence type="ECO:0000313" key="4">
    <source>
        <dbReference type="Proteomes" id="UP000323257"/>
    </source>
</evidence>
<feature type="transmembrane region" description="Helical" evidence="2">
    <location>
        <begin position="9"/>
        <end position="31"/>
    </location>
</feature>
<dbReference type="InterPro" id="IPR036259">
    <property type="entry name" value="MFS_trans_sf"/>
</dbReference>
<dbReference type="EMBL" id="VNHS01000008">
    <property type="protein sequence ID" value="TYP72369.1"/>
    <property type="molecule type" value="Genomic_DNA"/>
</dbReference>
<evidence type="ECO:0000256" key="1">
    <source>
        <dbReference type="ARBA" id="ARBA00004651"/>
    </source>
</evidence>
<dbReference type="OrthoDB" id="9816124at2"/>
<dbReference type="PANTHER" id="PTHR23530">
    <property type="entry name" value="TRANSPORT PROTEIN-RELATED"/>
    <property type="match status" value="1"/>
</dbReference>
<feature type="transmembrane region" description="Helical" evidence="2">
    <location>
        <begin position="265"/>
        <end position="287"/>
    </location>
</feature>
<dbReference type="GO" id="GO:0005886">
    <property type="term" value="C:plasma membrane"/>
    <property type="evidence" value="ECO:0007669"/>
    <property type="project" value="UniProtKB-SubCell"/>
</dbReference>
<keyword evidence="2" id="KW-0812">Transmembrane</keyword>
<feature type="transmembrane region" description="Helical" evidence="2">
    <location>
        <begin position="170"/>
        <end position="188"/>
    </location>
</feature>
<feature type="transmembrane region" description="Helical" evidence="2">
    <location>
        <begin position="227"/>
        <end position="245"/>
    </location>
</feature>
<feature type="transmembrane region" description="Helical" evidence="2">
    <location>
        <begin position="100"/>
        <end position="124"/>
    </location>
</feature>
<proteinExistence type="predicted"/>
<organism evidence="3 4">
    <name type="scientific">Paenibacillus methanolicus</name>
    <dbReference type="NCBI Taxonomy" id="582686"/>
    <lineage>
        <taxon>Bacteria</taxon>
        <taxon>Bacillati</taxon>
        <taxon>Bacillota</taxon>
        <taxon>Bacilli</taxon>
        <taxon>Bacillales</taxon>
        <taxon>Paenibacillaceae</taxon>
        <taxon>Paenibacillus</taxon>
    </lineage>
</organism>
<reference evidence="3 4" key="1">
    <citation type="submission" date="2019-07" db="EMBL/GenBank/DDBJ databases">
        <title>Genomic Encyclopedia of Type Strains, Phase III (KMG-III): the genomes of soil and plant-associated and newly described type strains.</title>
        <authorList>
            <person name="Whitman W."/>
        </authorList>
    </citation>
    <scope>NUCLEOTIDE SEQUENCE [LARGE SCALE GENOMIC DNA]</scope>
    <source>
        <strain evidence="3 4">BL24</strain>
    </source>
</reference>
<dbReference type="GO" id="GO:0022857">
    <property type="term" value="F:transmembrane transporter activity"/>
    <property type="evidence" value="ECO:0007669"/>
    <property type="project" value="InterPro"/>
</dbReference>
<dbReference type="RefSeq" id="WP_148931003.1">
    <property type="nucleotide sequence ID" value="NZ_VNHS01000008.1"/>
</dbReference>
<dbReference type="InterPro" id="IPR053160">
    <property type="entry name" value="MFS_DHA3_Transporter"/>
</dbReference>
<comment type="caution">
    <text evidence="3">The sequence shown here is derived from an EMBL/GenBank/DDBJ whole genome shotgun (WGS) entry which is preliminary data.</text>
</comment>
<name>A0A5S5BZJ7_9BACL</name>
<dbReference type="AlphaFoldDB" id="A0A5S5BZJ7"/>
<keyword evidence="2" id="KW-0472">Membrane</keyword>